<feature type="signal peptide" evidence="1">
    <location>
        <begin position="1"/>
        <end position="19"/>
    </location>
</feature>
<protein>
    <recommendedName>
        <fullName evidence="6">Lipoprotein</fullName>
    </recommendedName>
</protein>
<accession>A0A174PJJ4</accession>
<evidence type="ECO:0000313" key="5">
    <source>
        <dbReference type="Proteomes" id="UP000095725"/>
    </source>
</evidence>
<feature type="chain" id="PRO_5014252213" description="Lipoprotein" evidence="1">
    <location>
        <begin position="20"/>
        <end position="40"/>
    </location>
</feature>
<name>A0A174PJJ4_9BACE</name>
<sequence>MKKIVFVLFGCLIIFQSCSNVFYNHANKTEKVTVKVKPFK</sequence>
<proteinExistence type="predicted"/>
<evidence type="ECO:0000256" key="1">
    <source>
        <dbReference type="SAM" id="SignalP"/>
    </source>
</evidence>
<dbReference type="AlphaFoldDB" id="A0A174PJJ4"/>
<evidence type="ECO:0000313" key="3">
    <source>
        <dbReference type="EMBL" id="CUP58818.1"/>
    </source>
</evidence>
<organism evidence="3 5">
    <name type="scientific">Bacteroides caccae</name>
    <dbReference type="NCBI Taxonomy" id="47678"/>
    <lineage>
        <taxon>Bacteria</taxon>
        <taxon>Pseudomonadati</taxon>
        <taxon>Bacteroidota</taxon>
        <taxon>Bacteroidia</taxon>
        <taxon>Bacteroidales</taxon>
        <taxon>Bacteroidaceae</taxon>
        <taxon>Bacteroides</taxon>
    </lineage>
</organism>
<evidence type="ECO:0000313" key="4">
    <source>
        <dbReference type="Proteomes" id="UP000095657"/>
    </source>
</evidence>
<dbReference type="Proteomes" id="UP000095657">
    <property type="component" value="Unassembled WGS sequence"/>
</dbReference>
<dbReference type="Proteomes" id="UP000095725">
    <property type="component" value="Unassembled WGS sequence"/>
</dbReference>
<gene>
    <name evidence="2" type="ORF">ERS852494_01307</name>
    <name evidence="3" type="ORF">ERS852558_00529</name>
</gene>
<evidence type="ECO:0000313" key="2">
    <source>
        <dbReference type="EMBL" id="CUO99971.1"/>
    </source>
</evidence>
<dbReference type="EMBL" id="CZAI01000002">
    <property type="protein sequence ID" value="CUO99971.1"/>
    <property type="molecule type" value="Genomic_DNA"/>
</dbReference>
<dbReference type="EMBL" id="CZBL01000002">
    <property type="protein sequence ID" value="CUP58818.1"/>
    <property type="molecule type" value="Genomic_DNA"/>
</dbReference>
<dbReference type="PROSITE" id="PS51257">
    <property type="entry name" value="PROKAR_LIPOPROTEIN"/>
    <property type="match status" value="1"/>
</dbReference>
<reference evidence="4 5" key="1">
    <citation type="submission" date="2015-09" db="EMBL/GenBank/DDBJ databases">
        <authorList>
            <consortium name="Pathogen Informatics"/>
        </authorList>
    </citation>
    <scope>NUCLEOTIDE SEQUENCE [LARGE SCALE GENOMIC DNA]</scope>
    <source>
        <strain evidence="2 4">2789STDY5834880</strain>
        <strain evidence="3 5">2789STDY5834946</strain>
    </source>
</reference>
<keyword evidence="1" id="KW-0732">Signal</keyword>
<evidence type="ECO:0008006" key="6">
    <source>
        <dbReference type="Google" id="ProtNLM"/>
    </source>
</evidence>
<dbReference type="STRING" id="47678.ERS852494_01307"/>